<evidence type="ECO:0000259" key="1">
    <source>
        <dbReference type="PROSITE" id="PS51208"/>
    </source>
</evidence>
<evidence type="ECO:0000313" key="2">
    <source>
        <dbReference type="EMBL" id="SEG72698.1"/>
    </source>
</evidence>
<dbReference type="EMBL" id="FNUY01000010">
    <property type="protein sequence ID" value="SEG72698.1"/>
    <property type="molecule type" value="Genomic_DNA"/>
</dbReference>
<protein>
    <submittedName>
        <fullName evidence="2">Outer membrane autotransporter barrel domain-containing protein</fullName>
    </submittedName>
</protein>
<dbReference type="GO" id="GO:0019867">
    <property type="term" value="C:outer membrane"/>
    <property type="evidence" value="ECO:0007669"/>
    <property type="project" value="InterPro"/>
</dbReference>
<dbReference type="InterPro" id="IPR006315">
    <property type="entry name" value="OM_autotransptr_brl_dom"/>
</dbReference>
<dbReference type="InterPro" id="IPR036709">
    <property type="entry name" value="Autotransporte_beta_dom_sf"/>
</dbReference>
<organism evidence="2 3">
    <name type="scientific">Bosea lathyri</name>
    <dbReference type="NCBI Taxonomy" id="1036778"/>
    <lineage>
        <taxon>Bacteria</taxon>
        <taxon>Pseudomonadati</taxon>
        <taxon>Pseudomonadota</taxon>
        <taxon>Alphaproteobacteria</taxon>
        <taxon>Hyphomicrobiales</taxon>
        <taxon>Boseaceae</taxon>
        <taxon>Bosea</taxon>
    </lineage>
</organism>
<dbReference type="AlphaFoldDB" id="A0A1H6CIE9"/>
<dbReference type="SUPFAM" id="SSF103515">
    <property type="entry name" value="Autotransporter"/>
    <property type="match status" value="1"/>
</dbReference>
<dbReference type="Gene3D" id="2.40.128.130">
    <property type="entry name" value="Autotransporter beta-domain"/>
    <property type="match status" value="1"/>
</dbReference>
<proteinExistence type="predicted"/>
<dbReference type="NCBIfam" id="TIGR01414">
    <property type="entry name" value="autotrans_barl"/>
    <property type="match status" value="1"/>
</dbReference>
<dbReference type="PROSITE" id="PS51208">
    <property type="entry name" value="AUTOTRANSPORTER"/>
    <property type="match status" value="1"/>
</dbReference>
<dbReference type="InterPro" id="IPR005546">
    <property type="entry name" value="Autotransporte_beta"/>
</dbReference>
<dbReference type="Proteomes" id="UP000236743">
    <property type="component" value="Unassembled WGS sequence"/>
</dbReference>
<feature type="domain" description="Autotransporter" evidence="1">
    <location>
        <begin position="1"/>
        <end position="81"/>
    </location>
</feature>
<accession>A0A1H6CIE9</accession>
<dbReference type="Pfam" id="PF03797">
    <property type="entry name" value="Autotransporter"/>
    <property type="match status" value="1"/>
</dbReference>
<keyword evidence="3" id="KW-1185">Reference proteome</keyword>
<evidence type="ECO:0000313" key="3">
    <source>
        <dbReference type="Proteomes" id="UP000236743"/>
    </source>
</evidence>
<gene>
    <name evidence="2" type="ORF">SAMN04488115_110162</name>
</gene>
<sequence length="81" mass="8180">MRGGLAWRHAFGDVTPAATLAFAGASAFSVAGLPIAKDAALVEAGLDLAISQSTSLGLSYTGQLAGNAQDHAFKGVFAVRF</sequence>
<reference evidence="2 3" key="1">
    <citation type="submission" date="2016-10" db="EMBL/GenBank/DDBJ databases">
        <authorList>
            <person name="de Groot N.N."/>
        </authorList>
    </citation>
    <scope>NUCLEOTIDE SEQUENCE [LARGE SCALE GENOMIC DNA]</scope>
    <source>
        <strain evidence="2 3">DSM 26656</strain>
    </source>
</reference>
<name>A0A1H6CIE9_9HYPH</name>